<dbReference type="SUPFAM" id="SSF54523">
    <property type="entry name" value="Pili subunits"/>
    <property type="match status" value="1"/>
</dbReference>
<organism evidence="3">
    <name type="scientific">marine metagenome</name>
    <dbReference type="NCBI Taxonomy" id="408172"/>
    <lineage>
        <taxon>unclassified sequences</taxon>
        <taxon>metagenomes</taxon>
        <taxon>ecological metagenomes</taxon>
    </lineage>
</organism>
<gene>
    <name evidence="3" type="ORF">METZ01_LOCUS434863</name>
</gene>
<keyword evidence="2" id="KW-1133">Transmembrane helix</keyword>
<dbReference type="Gene3D" id="3.30.700.10">
    <property type="entry name" value="Glycoprotein, Type 4 Pilin"/>
    <property type="match status" value="1"/>
</dbReference>
<dbReference type="EMBL" id="UINC01175399">
    <property type="protein sequence ID" value="SVD82009.1"/>
    <property type="molecule type" value="Genomic_DNA"/>
</dbReference>
<reference evidence="3" key="1">
    <citation type="submission" date="2018-05" db="EMBL/GenBank/DDBJ databases">
        <authorList>
            <person name="Lanie J.A."/>
            <person name="Ng W.-L."/>
            <person name="Kazmierczak K.M."/>
            <person name="Andrzejewski T.M."/>
            <person name="Davidsen T.M."/>
            <person name="Wayne K.J."/>
            <person name="Tettelin H."/>
            <person name="Glass J.I."/>
            <person name="Rusch D."/>
            <person name="Podicherti R."/>
            <person name="Tsui H.-C.T."/>
            <person name="Winkler M.E."/>
        </authorList>
    </citation>
    <scope>NUCLEOTIDE SEQUENCE</scope>
</reference>
<evidence type="ECO:0000256" key="1">
    <source>
        <dbReference type="SAM" id="MobiDB-lite"/>
    </source>
</evidence>
<name>A0A382YG94_9ZZZZ</name>
<sequence>MKLRRANPGRAADSAFTLIELMVVMGLMMIIIAIGVPRMVQGNRTPLGESLNAVMEACAAARRQAILSGGTARVTIRGAEEGSGFLINAGAGGGRPKPANIDDVYTGMEGSVDEAPKPSPKPGGGAGFNGRIHDEVAIHFISVNFSDPMEEDQVEIKFYSNGTSDEFTIGMRHEFGDAVLRFVQLDSVTGLAYIKTEYEIQQY</sequence>
<accession>A0A382YG94</accession>
<evidence type="ECO:0000313" key="3">
    <source>
        <dbReference type="EMBL" id="SVD82009.1"/>
    </source>
</evidence>
<dbReference type="AlphaFoldDB" id="A0A382YG94"/>
<keyword evidence="2" id="KW-0812">Transmembrane</keyword>
<keyword evidence="2" id="KW-0472">Membrane</keyword>
<dbReference type="InterPro" id="IPR045584">
    <property type="entry name" value="Pilin-like"/>
</dbReference>
<feature type="transmembrane region" description="Helical" evidence="2">
    <location>
        <begin position="15"/>
        <end position="36"/>
    </location>
</feature>
<dbReference type="InterPro" id="IPR012902">
    <property type="entry name" value="N_methyl_site"/>
</dbReference>
<feature type="region of interest" description="Disordered" evidence="1">
    <location>
        <begin position="109"/>
        <end position="128"/>
    </location>
</feature>
<protein>
    <recommendedName>
        <fullName evidence="4">General secretion pathway GspH domain-containing protein</fullName>
    </recommendedName>
</protein>
<proteinExistence type="predicted"/>
<evidence type="ECO:0008006" key="4">
    <source>
        <dbReference type="Google" id="ProtNLM"/>
    </source>
</evidence>
<dbReference type="Pfam" id="PF07963">
    <property type="entry name" value="N_methyl"/>
    <property type="match status" value="1"/>
</dbReference>
<evidence type="ECO:0000256" key="2">
    <source>
        <dbReference type="SAM" id="Phobius"/>
    </source>
</evidence>